<dbReference type="SUPFAM" id="SSF53448">
    <property type="entry name" value="Nucleotide-diphospho-sugar transferases"/>
    <property type="match status" value="1"/>
</dbReference>
<keyword evidence="12" id="KW-1185">Reference proteome</keyword>
<gene>
    <name evidence="11" type="ORF">MAR_037552</name>
</gene>
<proteinExistence type="inferred from homology"/>
<comment type="similarity">
    <text evidence="4">Belongs to the glycosyltransferase 2 family.</text>
</comment>
<dbReference type="InterPro" id="IPR025993">
    <property type="entry name" value="Ceramide_glucosylTrfase"/>
</dbReference>
<comment type="pathway">
    <text evidence="3">Sphingolipid metabolism.</text>
</comment>
<evidence type="ECO:0000256" key="8">
    <source>
        <dbReference type="ARBA" id="ARBA00022692"/>
    </source>
</evidence>
<comment type="pathway">
    <text evidence="2">Lipid metabolism; sphingolipid metabolism.</text>
</comment>
<keyword evidence="6" id="KW-0328">Glycosyltransferase</keyword>
<evidence type="ECO:0000256" key="5">
    <source>
        <dbReference type="ARBA" id="ARBA00012699"/>
    </source>
</evidence>
<keyword evidence="8" id="KW-0812">Transmembrane</keyword>
<evidence type="ECO:0000256" key="4">
    <source>
        <dbReference type="ARBA" id="ARBA00006739"/>
    </source>
</evidence>
<evidence type="ECO:0000313" key="11">
    <source>
        <dbReference type="EMBL" id="WAR23883.1"/>
    </source>
</evidence>
<dbReference type="PANTHER" id="PTHR12726:SF0">
    <property type="entry name" value="CERAMIDE GLUCOSYLTRANSFERASE"/>
    <property type="match status" value="1"/>
</dbReference>
<evidence type="ECO:0000256" key="10">
    <source>
        <dbReference type="ARBA" id="ARBA00023136"/>
    </source>
</evidence>
<keyword evidence="9" id="KW-1133">Transmembrane helix</keyword>
<dbReference type="EC" id="2.4.1.80" evidence="5"/>
<evidence type="ECO:0000256" key="9">
    <source>
        <dbReference type="ARBA" id="ARBA00022989"/>
    </source>
</evidence>
<evidence type="ECO:0000313" key="12">
    <source>
        <dbReference type="Proteomes" id="UP001164746"/>
    </source>
</evidence>
<evidence type="ECO:0000256" key="6">
    <source>
        <dbReference type="ARBA" id="ARBA00022676"/>
    </source>
</evidence>
<accession>A0ABY7FNT0</accession>
<protein>
    <recommendedName>
        <fullName evidence="5">ceramide glucosyltransferase</fullName>
        <ecNumber evidence="5">2.4.1.80</ecNumber>
    </recommendedName>
</protein>
<keyword evidence="10" id="KW-0472">Membrane</keyword>
<dbReference type="InterPro" id="IPR029044">
    <property type="entry name" value="Nucleotide-diphossugar_trans"/>
</dbReference>
<dbReference type="EMBL" id="CP111024">
    <property type="protein sequence ID" value="WAR23883.1"/>
    <property type="molecule type" value="Genomic_DNA"/>
</dbReference>
<evidence type="ECO:0000256" key="7">
    <source>
        <dbReference type="ARBA" id="ARBA00022679"/>
    </source>
</evidence>
<evidence type="ECO:0000256" key="2">
    <source>
        <dbReference type="ARBA" id="ARBA00004760"/>
    </source>
</evidence>
<keyword evidence="7" id="KW-0808">Transferase</keyword>
<comment type="subcellular location">
    <subcellularLocation>
        <location evidence="1">Membrane</location>
        <topology evidence="1">Multi-pass membrane protein</topology>
    </subcellularLocation>
</comment>
<dbReference type="PANTHER" id="PTHR12726">
    <property type="entry name" value="CERAMIDE GLUCOSYLTRANSFERASE"/>
    <property type="match status" value="1"/>
</dbReference>
<name>A0ABY7FNT0_MYAAR</name>
<dbReference type="Pfam" id="PF13506">
    <property type="entry name" value="Glyco_transf_21"/>
    <property type="match status" value="1"/>
</dbReference>
<organism evidence="11 12">
    <name type="scientific">Mya arenaria</name>
    <name type="common">Soft-shell clam</name>
    <dbReference type="NCBI Taxonomy" id="6604"/>
    <lineage>
        <taxon>Eukaryota</taxon>
        <taxon>Metazoa</taxon>
        <taxon>Spiralia</taxon>
        <taxon>Lophotrochozoa</taxon>
        <taxon>Mollusca</taxon>
        <taxon>Bivalvia</taxon>
        <taxon>Autobranchia</taxon>
        <taxon>Heteroconchia</taxon>
        <taxon>Euheterodonta</taxon>
        <taxon>Imparidentia</taxon>
        <taxon>Neoheterodontei</taxon>
        <taxon>Myida</taxon>
        <taxon>Myoidea</taxon>
        <taxon>Myidae</taxon>
        <taxon>Mya</taxon>
    </lineage>
</organism>
<reference evidence="11" key="1">
    <citation type="submission" date="2022-11" db="EMBL/GenBank/DDBJ databases">
        <title>Centuries of genome instability and evolution in soft-shell clam transmissible cancer (bioRxiv).</title>
        <authorList>
            <person name="Hart S.F.M."/>
            <person name="Yonemitsu M.A."/>
            <person name="Giersch R.M."/>
            <person name="Beal B.F."/>
            <person name="Arriagada G."/>
            <person name="Davis B.W."/>
            <person name="Ostrander E.A."/>
            <person name="Goff S.P."/>
            <person name="Metzger M.J."/>
        </authorList>
    </citation>
    <scope>NUCLEOTIDE SEQUENCE</scope>
    <source>
        <strain evidence="11">MELC-2E11</strain>
        <tissue evidence="11">Siphon/mantle</tissue>
    </source>
</reference>
<dbReference type="Proteomes" id="UP001164746">
    <property type="component" value="Chromosome 13"/>
</dbReference>
<sequence>MESVDFLLFGLAILIFSGWCFNLPGISILKPLVGIDPNLFENLESFFKMKYPNFELLFCIQDEMDASRMIVQSLIDKYPKVGEMWESTLKSTTWRSVDEDTLVDMAVYMTPNVGLVHQMPYTCTRKGLASTYEKVYFGTQHAKMYLSANVLGINCAVGMSCLMRKPILEEAGGLHEFGQYLAEDFFIAQAFLDRGWRTKKGSIPFSKVDYLVCWCLNEISYPLLMLQSHWDPIITWRGRNFKLKWGGLVEELYVKQTV</sequence>
<evidence type="ECO:0000256" key="1">
    <source>
        <dbReference type="ARBA" id="ARBA00004141"/>
    </source>
</evidence>
<evidence type="ECO:0000256" key="3">
    <source>
        <dbReference type="ARBA" id="ARBA00004991"/>
    </source>
</evidence>